<name>A0AAE0XYV2_9GAST</name>
<sequence length="1976" mass="221022">MEDRRVADYFVVAGLDPNQQLPLEEFSNEAITKPSSRLDPITDITVINRSQAEKIPKGYECLEVTPTGYPANLNHGSIRCPDMFICYKRGRDKPPLKDLGILYEGKERVMEGCEVVHTTLKGNPANINNSSSSRIYITYRRAEKSASSDTLVVVDVCVILGNRGEEPPLTFLKIGKNLNKGMLGSDVFLCYKKAMVKHDVLAYKASILDRYPAEDYEDFPLPEPVPMFCLPMGATIECWSAEAQHPLPNFSTFILTGAAGEKVYGAAVGFYEEYREEDLTDMQMRALSLKKKSIREQYQIKKTVHVRKSISLLSHWPFFDAFKKFLSQLYKISITGPHNVPLERHISHFMYVVPYPSPERPRILVELTKESLSLCMPEDSPFPQSGASFITLLRDLGPELAMNLLLFVLLESKILLHSLRPTVLTEVAEAVSTMIFPFQWQCPYIPLCPLGLSDVLNAPCPFLVGVDSRYFDLYDPPPDVICVDLDTNRIYLPEDKKSMNYKILPKKPARVMQESLSRLYDKVSLPSAKKHDSEEVSLESAHHDAEFRRKKQDMQLELAIQEVFLRFTASIFKDYKHHLNPITTKATSRATGAGSLFDMQAFIKTRDKINAKFYSQMMQTQMFFKFIEERSFVSDKDDSLAFFDECTEKVDEMKDEPKLIELENTQTSERTVFIMPPEPVDLPEGVVYHYNGFPSLKSELFLTTKKSSTQTPAKQVCPNSPHARRSKQEVKSAQKIALQQAENPETWAKCLLSYCYSLWFVAFPAYVQFQPKKYEALKVGFAVLKKMQEEDLITIDELCYRVLMQLAGQYNKPGLAVQVFSEMKRQGVHPNAITYGYYNKVMLEAKWPSRQSKAHLRWMKIRNVVIAVAQFRKTIRWRSLSLYSNSGSELDKISHASVDSCMCDGQSSTSATNTATTHAVSTNGGPITKSCPAGQQSTSKTVDLEPSFMSFSSSSTPAVVESSSNGGPEAMSNKNNGSLEERMSTGGVSDRGYNSLTQEDVKRMSQMVMSTATDDNGSISSPTTSENSDKASKSRLDAWNPLNLSFLGLTSVHKSLQFEKFKREVHIDDADKQPLHTHKRGGSIVKRLNSVKSNHVDDYDVLKGSLLSNSSGLVILSQLYLEHSARLPETDLRIQVEEAKRRRHRSAGEGQNRPSRSFSLFASWRPPRYNNSSHSGAEGSHKLNHSDFVKNEHLDSASSSISPCVTQHLSTVSETVSDSNSDMVNKCEHLEYAKTNKASSSSASSTPSQSFQQFDCSNSSIPHALEPNSSLNSSVPLVTINESDISSQDQTKTATSATELPVLQSSGETSTDNLPNENPSSPSKQSDTVDSEFFVKPNNVVPRKNKKPSEAPTVNRHDIRRSISITEDKLSGQVNEATVRQPSLAVTGRTQSNPGTDLAFETKASMRKMSEDTQSVNSLTTESKPDRTSEFVMKRSQSLKKTNEVLGSLFKASKAAFNKLSELSQTIAIPIKNGSLGSLGSLTHSVEELDTNDGSSTSGTIRERLKYGGSQDLLSHSEESEEDVNNRLSKTSFESASSPSYLEDISCLKSSADADIGLSENSDKIKVAMEVEMSTCSRCTKCNRLIYDEEIMAGWSAEDSNLNTRCPYCHAKFVPSLQVYLKDFRGDSNAVVFNPEQGFPVKEKLLATSGESDAVLLTDVTANSDDSAPNSSCLASGAVDLSPTAHHPLAPSPPPASSPPHEYLPSGMGTVLTASHEARQHQSLCLLPEKDGACGAVRCTATSDPVVVPYLSPLVLRKEVEYVLDHEGNTCLSSDSFVEEHPIIFWNMIWFFRRIEVPSHFVSFLLSSKAFFCNKSENSDRYKEMYTNRNILIRPQWDNIRIHDEVGLPMYLLWRARNTSTIVDALNIENSYKIMCDIKKSIENNDVVTAIKLISGDRRGSHDRQRRFRSMYREILFLSFAACGRHNIDHDAFDREYAEAFETKLHSVEVRRLQLDDHPKGINVQFCRQVFCELEL</sequence>
<evidence type="ECO:0000259" key="5">
    <source>
        <dbReference type="PROSITE" id="PS51498"/>
    </source>
</evidence>
<feature type="compositionally biased region" description="Low complexity" evidence="3">
    <location>
        <begin position="907"/>
        <end position="922"/>
    </location>
</feature>
<feature type="region of interest" description="Disordered" evidence="3">
    <location>
        <begin position="1684"/>
        <end position="1708"/>
    </location>
</feature>
<feature type="repeat" description="PPR" evidence="2">
    <location>
        <begin position="796"/>
        <end position="830"/>
    </location>
</feature>
<feature type="region of interest" description="Disordered" evidence="3">
    <location>
        <begin position="1407"/>
        <end position="1430"/>
    </location>
</feature>
<feature type="domain" description="UDENN" evidence="4">
    <location>
        <begin position="187"/>
        <end position="639"/>
    </location>
</feature>
<dbReference type="Pfam" id="PF02141">
    <property type="entry name" value="DENN"/>
    <property type="match status" value="1"/>
</dbReference>
<dbReference type="PROSITE" id="PS51498">
    <property type="entry name" value="MABP"/>
    <property type="match status" value="1"/>
</dbReference>
<dbReference type="InterPro" id="IPR002885">
    <property type="entry name" value="PPR_rpt"/>
</dbReference>
<dbReference type="Gene3D" id="2.100.10.50">
    <property type="match status" value="1"/>
</dbReference>
<feature type="compositionally biased region" description="Polar residues" evidence="3">
    <location>
        <begin position="1254"/>
        <end position="1268"/>
    </location>
</feature>
<feature type="region of interest" description="Disordered" evidence="3">
    <location>
        <begin position="1511"/>
        <end position="1530"/>
    </location>
</feature>
<reference evidence="6" key="1">
    <citation type="journal article" date="2023" name="G3 (Bethesda)">
        <title>A reference genome for the long-term kleptoplast-retaining sea slug Elysia crispata morphotype clarki.</title>
        <authorList>
            <person name="Eastman K.E."/>
            <person name="Pendleton A.L."/>
            <person name="Shaikh M.A."/>
            <person name="Suttiyut T."/>
            <person name="Ogas R."/>
            <person name="Tomko P."/>
            <person name="Gavelis G."/>
            <person name="Widhalm J.R."/>
            <person name="Wisecaver J.H."/>
        </authorList>
    </citation>
    <scope>NUCLEOTIDE SEQUENCE</scope>
    <source>
        <strain evidence="6">ECLA1</strain>
    </source>
</reference>
<dbReference type="GO" id="GO:0005085">
    <property type="term" value="F:guanyl-nucleotide exchange factor activity"/>
    <property type="evidence" value="ECO:0007669"/>
    <property type="project" value="UniProtKB-KW"/>
</dbReference>
<dbReference type="Gene3D" id="1.25.40.10">
    <property type="entry name" value="Tetratricopeptide repeat domain"/>
    <property type="match status" value="1"/>
</dbReference>
<comment type="caution">
    <text evidence="6">The sequence shown here is derived from an EMBL/GenBank/DDBJ whole genome shotgun (WGS) entry which is preliminary data.</text>
</comment>
<feature type="region of interest" description="Disordered" evidence="3">
    <location>
        <begin position="1284"/>
        <end position="1357"/>
    </location>
</feature>
<feature type="region of interest" description="Disordered" evidence="3">
    <location>
        <begin position="1011"/>
        <end position="1032"/>
    </location>
</feature>
<evidence type="ECO:0000256" key="3">
    <source>
        <dbReference type="SAM" id="MobiDB-lite"/>
    </source>
</evidence>
<evidence type="ECO:0000256" key="1">
    <source>
        <dbReference type="ARBA" id="ARBA00022658"/>
    </source>
</evidence>
<dbReference type="PANTHER" id="PTHR12296:SF30">
    <property type="entry name" value="DENN DOMAIN-CONTAINING PROTEIN CRAG"/>
    <property type="match status" value="1"/>
</dbReference>
<feature type="region of interest" description="Disordered" evidence="3">
    <location>
        <begin position="907"/>
        <end position="993"/>
    </location>
</feature>
<dbReference type="PANTHER" id="PTHR12296">
    <property type="entry name" value="DENN DOMAIN-CONTAINING PROTEIN 4"/>
    <property type="match status" value="1"/>
</dbReference>
<feature type="compositionally biased region" description="Polar residues" evidence="3">
    <location>
        <begin position="1412"/>
        <end position="1422"/>
    </location>
</feature>
<dbReference type="GO" id="GO:0031410">
    <property type="term" value="C:cytoplasmic vesicle"/>
    <property type="evidence" value="ECO:0007669"/>
    <property type="project" value="TreeGrafter"/>
</dbReference>
<dbReference type="InterPro" id="IPR051696">
    <property type="entry name" value="DENN_Domain_GEFs"/>
</dbReference>
<feature type="region of interest" description="Disordered" evidence="3">
    <location>
        <begin position="1139"/>
        <end position="1161"/>
    </location>
</feature>
<dbReference type="Gene3D" id="3.40.50.11500">
    <property type="match status" value="1"/>
</dbReference>
<dbReference type="EMBL" id="JAWDGP010007289">
    <property type="protein sequence ID" value="KAK3726732.1"/>
    <property type="molecule type" value="Genomic_DNA"/>
</dbReference>
<evidence type="ECO:0000256" key="2">
    <source>
        <dbReference type="PROSITE-ProRule" id="PRU00708"/>
    </source>
</evidence>
<organism evidence="6 7">
    <name type="scientific">Elysia crispata</name>
    <name type="common">lettuce slug</name>
    <dbReference type="NCBI Taxonomy" id="231223"/>
    <lineage>
        <taxon>Eukaryota</taxon>
        <taxon>Metazoa</taxon>
        <taxon>Spiralia</taxon>
        <taxon>Lophotrochozoa</taxon>
        <taxon>Mollusca</taxon>
        <taxon>Gastropoda</taxon>
        <taxon>Heterobranchia</taxon>
        <taxon>Euthyneura</taxon>
        <taxon>Panpulmonata</taxon>
        <taxon>Sacoglossa</taxon>
        <taxon>Placobranchoidea</taxon>
        <taxon>Plakobranchidae</taxon>
        <taxon>Elysia</taxon>
    </lineage>
</organism>
<dbReference type="SMART" id="SM00801">
    <property type="entry name" value="dDENN"/>
    <property type="match status" value="1"/>
</dbReference>
<dbReference type="GO" id="GO:0032483">
    <property type="term" value="P:regulation of Rab protein signal transduction"/>
    <property type="evidence" value="ECO:0007669"/>
    <property type="project" value="TreeGrafter"/>
</dbReference>
<accession>A0AAE0XYV2</accession>
<dbReference type="SMART" id="SM00799">
    <property type="entry name" value="DENN"/>
    <property type="match status" value="1"/>
</dbReference>
<dbReference type="InterPro" id="IPR001194">
    <property type="entry name" value="cDENN_dom"/>
</dbReference>
<feature type="region of interest" description="Disordered" evidence="3">
    <location>
        <begin position="1235"/>
        <end position="1268"/>
    </location>
</feature>
<feature type="compositionally biased region" description="Polar residues" evidence="3">
    <location>
        <begin position="1284"/>
        <end position="1328"/>
    </location>
</feature>
<keyword evidence="1" id="KW-0344">Guanine-nucleotide releasing factor</keyword>
<feature type="compositionally biased region" description="Low complexity" evidence="3">
    <location>
        <begin position="1239"/>
        <end position="1253"/>
    </location>
</feature>
<evidence type="ECO:0008006" key="8">
    <source>
        <dbReference type="Google" id="ProtNLM"/>
    </source>
</evidence>
<feature type="domain" description="MABP" evidence="5">
    <location>
        <begin position="38"/>
        <end position="195"/>
    </location>
</feature>
<dbReference type="InterPro" id="IPR023341">
    <property type="entry name" value="MABP"/>
</dbReference>
<keyword evidence="7" id="KW-1185">Reference proteome</keyword>
<dbReference type="InterPro" id="IPR037516">
    <property type="entry name" value="Tripartite_DENN"/>
</dbReference>
<dbReference type="InterPro" id="IPR043153">
    <property type="entry name" value="DENN_C"/>
</dbReference>
<gene>
    <name evidence="6" type="ORF">RRG08_017039</name>
</gene>
<evidence type="ECO:0000313" key="7">
    <source>
        <dbReference type="Proteomes" id="UP001283361"/>
    </source>
</evidence>
<dbReference type="PROSITE" id="PS51375">
    <property type="entry name" value="PPR"/>
    <property type="match status" value="1"/>
</dbReference>
<dbReference type="PROSITE" id="PS50211">
    <property type="entry name" value="DENN"/>
    <property type="match status" value="1"/>
</dbReference>
<proteinExistence type="predicted"/>
<dbReference type="Proteomes" id="UP001283361">
    <property type="component" value="Unassembled WGS sequence"/>
</dbReference>
<feature type="compositionally biased region" description="Low complexity" evidence="3">
    <location>
        <begin position="945"/>
        <end position="964"/>
    </location>
</feature>
<dbReference type="InterPro" id="IPR005112">
    <property type="entry name" value="dDENN_dom"/>
</dbReference>
<dbReference type="Pfam" id="PF03456">
    <property type="entry name" value="uDENN"/>
    <property type="match status" value="1"/>
</dbReference>
<feature type="compositionally biased region" description="Polar residues" evidence="3">
    <location>
        <begin position="1011"/>
        <end position="1026"/>
    </location>
</feature>
<evidence type="ECO:0000259" key="4">
    <source>
        <dbReference type="PROSITE" id="PS50211"/>
    </source>
</evidence>
<dbReference type="Pfam" id="PF03455">
    <property type="entry name" value="dDENN"/>
    <property type="match status" value="1"/>
</dbReference>
<protein>
    <recommendedName>
        <fullName evidence="8">C-myc promoter-binding protein</fullName>
    </recommendedName>
</protein>
<dbReference type="InterPro" id="IPR005113">
    <property type="entry name" value="uDENN_dom"/>
</dbReference>
<dbReference type="SMART" id="SM00800">
    <property type="entry name" value="uDENN"/>
    <property type="match status" value="1"/>
</dbReference>
<evidence type="ECO:0000313" key="6">
    <source>
        <dbReference type="EMBL" id="KAK3726732.1"/>
    </source>
</evidence>
<dbReference type="InterPro" id="IPR011990">
    <property type="entry name" value="TPR-like_helical_dom_sf"/>
</dbReference>